<dbReference type="InterPro" id="IPR012429">
    <property type="entry name" value="HGSNAT_cat"/>
</dbReference>
<dbReference type="EMBL" id="CAEZWU010000076">
    <property type="protein sequence ID" value="CAB4667581.1"/>
    <property type="molecule type" value="Genomic_DNA"/>
</dbReference>
<evidence type="ECO:0000256" key="1">
    <source>
        <dbReference type="SAM" id="Phobius"/>
    </source>
</evidence>
<dbReference type="PANTHER" id="PTHR30590:SF3">
    <property type="entry name" value="HYPOTHETICAL MEMBRANE SPANNING PROTEIN"/>
    <property type="match status" value="1"/>
</dbReference>
<feature type="transmembrane region" description="Helical" evidence="1">
    <location>
        <begin position="12"/>
        <end position="33"/>
    </location>
</feature>
<keyword evidence="1" id="KW-0812">Transmembrane</keyword>
<evidence type="ECO:0000313" key="5">
    <source>
        <dbReference type="EMBL" id="CAB5061862.1"/>
    </source>
</evidence>
<evidence type="ECO:0000313" key="4">
    <source>
        <dbReference type="EMBL" id="CAB4667581.1"/>
    </source>
</evidence>
<dbReference type="Pfam" id="PF07786">
    <property type="entry name" value="HGSNAT_cat"/>
    <property type="match status" value="1"/>
</dbReference>
<accession>A0A6J7U8Y7</accession>
<feature type="domain" description="DUF418" evidence="2">
    <location>
        <begin position="252"/>
        <end position="370"/>
    </location>
</feature>
<dbReference type="InterPro" id="IPR007349">
    <property type="entry name" value="DUF418"/>
</dbReference>
<keyword evidence="1" id="KW-0472">Membrane</keyword>
<feature type="transmembrane region" description="Helical" evidence="1">
    <location>
        <begin position="196"/>
        <end position="214"/>
    </location>
</feature>
<feature type="transmembrane region" description="Helical" evidence="1">
    <location>
        <begin position="98"/>
        <end position="115"/>
    </location>
</feature>
<feature type="domain" description="Heparan-alpha-glucosaminide N-acetyltransferase catalytic" evidence="3">
    <location>
        <begin position="13"/>
        <end position="215"/>
    </location>
</feature>
<gene>
    <name evidence="4" type="ORF">UFOPK2292_00632</name>
    <name evidence="5" type="ORF">UFOPK4345_00401</name>
</gene>
<feature type="transmembrane region" description="Helical" evidence="1">
    <location>
        <begin position="121"/>
        <end position="137"/>
    </location>
</feature>
<feature type="transmembrane region" description="Helical" evidence="1">
    <location>
        <begin position="221"/>
        <end position="241"/>
    </location>
</feature>
<dbReference type="AlphaFoldDB" id="A0A6J7U8Y7"/>
<feature type="transmembrane region" description="Helical" evidence="1">
    <location>
        <begin position="309"/>
        <end position="326"/>
    </location>
</feature>
<feature type="transmembrane region" description="Helical" evidence="1">
    <location>
        <begin position="268"/>
        <end position="288"/>
    </location>
</feature>
<dbReference type="Pfam" id="PF04235">
    <property type="entry name" value="DUF418"/>
    <property type="match status" value="1"/>
</dbReference>
<keyword evidence="1" id="KW-1133">Transmembrane helix</keyword>
<evidence type="ECO:0000259" key="2">
    <source>
        <dbReference type="Pfam" id="PF04235"/>
    </source>
</evidence>
<evidence type="ECO:0000259" key="3">
    <source>
        <dbReference type="Pfam" id="PF07786"/>
    </source>
</evidence>
<feature type="transmembrane region" description="Helical" evidence="1">
    <location>
        <begin position="142"/>
        <end position="162"/>
    </location>
</feature>
<dbReference type="PANTHER" id="PTHR30590">
    <property type="entry name" value="INNER MEMBRANE PROTEIN"/>
    <property type="match status" value="1"/>
</dbReference>
<name>A0A6J7U8Y7_9ZZZZ</name>
<feature type="transmembrane region" description="Helical" evidence="1">
    <location>
        <begin position="338"/>
        <end position="356"/>
    </location>
</feature>
<dbReference type="EMBL" id="CAFBQV010000042">
    <property type="protein sequence ID" value="CAB5061862.1"/>
    <property type="molecule type" value="Genomic_DNA"/>
</dbReference>
<protein>
    <submittedName>
        <fullName evidence="5">Unannotated protein</fullName>
    </submittedName>
</protein>
<proteinExistence type="predicted"/>
<reference evidence="5" key="1">
    <citation type="submission" date="2020-05" db="EMBL/GenBank/DDBJ databases">
        <authorList>
            <person name="Chiriac C."/>
            <person name="Salcher M."/>
            <person name="Ghai R."/>
            <person name="Kavagutti S V."/>
        </authorList>
    </citation>
    <scope>NUCLEOTIDE SEQUENCE</scope>
</reference>
<organism evidence="5">
    <name type="scientific">freshwater metagenome</name>
    <dbReference type="NCBI Taxonomy" id="449393"/>
    <lineage>
        <taxon>unclassified sequences</taxon>
        <taxon>metagenomes</taxon>
        <taxon>ecological metagenomes</taxon>
    </lineage>
</organism>
<feature type="transmembrane region" description="Helical" evidence="1">
    <location>
        <begin position="66"/>
        <end position="86"/>
    </location>
</feature>
<dbReference type="InterPro" id="IPR052529">
    <property type="entry name" value="Bact_Transport_Assoc"/>
</dbReference>
<sequence length="373" mass="42127">MSLNSSTRENDVRIVSLDVMRTIALFGIIVLNYHGYLNFSGALSTTEPSIYERWWHPFNGVLANPFPVGFVMVAGMGVSLMIGAINTKQVITETRWRLARRGLFLFTLGYCINWIWPGTILPYYGAFFLTASVIAYWSKQKLILLGIFSMIIAAGVESWRFAQTFNGNFTTWLSPAEADSPRNLLIRIFIDYTHPLFPWLAFFITGILLGRNYATLKIIRLRLLIISVFAVGFSYLANAVIRSIADSSSQTDQSWRELASTRPFDRGILYVASAIGVVVTVFVVLDFLCERYKDSQIIATARITGQMTLTIYLAHIFIFNTVVNRLKLVTPTGLDTAMIMSIAVYASAIVWANWWHNRFGQGPAERVYRRFGG</sequence>